<evidence type="ECO:0000313" key="3">
    <source>
        <dbReference type="Proteomes" id="UP000259864"/>
    </source>
</evidence>
<protein>
    <submittedName>
        <fullName evidence="2">Peptidase, S41 family</fullName>
    </submittedName>
</protein>
<organism evidence="2 3">
    <name type="scientific">Metamycoplasma alkalescens</name>
    <dbReference type="NCBI Taxonomy" id="45363"/>
    <lineage>
        <taxon>Bacteria</taxon>
        <taxon>Bacillati</taxon>
        <taxon>Mycoplasmatota</taxon>
        <taxon>Mycoplasmoidales</taxon>
        <taxon>Metamycoplasmataceae</taxon>
        <taxon>Metamycoplasma</taxon>
    </lineage>
</organism>
<reference evidence="3" key="1">
    <citation type="submission" date="2018-06" db="EMBL/GenBank/DDBJ databases">
        <authorList>
            <consortium name="Pathogen Informatics"/>
        </authorList>
    </citation>
    <scope>NUCLEOTIDE SEQUENCE [LARGE SCALE GENOMIC DNA]</scope>
    <source>
        <strain evidence="3">NCTC10135</strain>
    </source>
</reference>
<feature type="non-terminal residue" evidence="2">
    <location>
        <position position="81"/>
    </location>
</feature>
<accession>A0A3B0P1N7</accession>
<dbReference type="EMBL" id="LS991949">
    <property type="protein sequence ID" value="SYV90217.1"/>
    <property type="molecule type" value="Genomic_DNA"/>
</dbReference>
<feature type="region of interest" description="Disordered" evidence="1">
    <location>
        <begin position="62"/>
        <end position="81"/>
    </location>
</feature>
<dbReference type="Proteomes" id="UP000259864">
    <property type="component" value="Chromosome 1"/>
</dbReference>
<sequence length="81" mass="9119">MRHLMAEVAKKPEIKNIVLDIAINGGGSVLSMIRTLGFMTDKPILNREYNVLDQRADLSKSKVDTNGDGKYDGDAYDKYNW</sequence>
<name>A0A3B0P1N7_9BACT</name>
<evidence type="ECO:0000256" key="1">
    <source>
        <dbReference type="SAM" id="MobiDB-lite"/>
    </source>
</evidence>
<proteinExistence type="predicted"/>
<dbReference type="AlphaFoldDB" id="A0A3B0P1N7"/>
<evidence type="ECO:0000313" key="2">
    <source>
        <dbReference type="EMBL" id="SYV90217.1"/>
    </source>
</evidence>
<gene>
    <name evidence="2" type="ORF">NCTC10135_00736</name>
</gene>
<dbReference type="KEGG" id="mala:NCTC10135_00736"/>
<dbReference type="Gene3D" id="3.90.226.10">
    <property type="entry name" value="2-enoyl-CoA Hydratase, Chain A, domain 1"/>
    <property type="match status" value="1"/>
</dbReference>